<keyword evidence="3" id="KW-1185">Reference proteome</keyword>
<sequence>MNSAQRKIIIAPLNWGLGHATRCVPVINAIISEKFIPIIASDGNALAFLQKEFPGLKTIELPSYHIKYGKNLKLNLLFQAPKIWKAVQKERVIIDNFINDNKDVVGVISDNRLGIRSTKVPSVYITHQLNVLSGVTTFLTSKIHQKFIKKFDECWIPDTKEQLFSGKLSSTNTVKNIKYIGVLSRFQKENLPKLNHILIILSGPEPNRSFLELKLKNEFSNYKEQVILVQGKIEDVQKISEKNNIKTYNFMLSDELQNAINSSEIIICRSGYSSIMDLAVLNKKVFFIPTKNQSEQEYLAAYLKQKNMAPFCSEEYFTVEKILELSGYSGLKSKETMLNPTLFSLFERKRKL</sequence>
<dbReference type="GO" id="GO:0016758">
    <property type="term" value="F:hexosyltransferase activity"/>
    <property type="evidence" value="ECO:0007669"/>
    <property type="project" value="InterPro"/>
</dbReference>
<gene>
    <name evidence="2" type="ORF">LPB136_10955</name>
</gene>
<feature type="domain" description="Glycosyl transferase family 28 C-terminal" evidence="1">
    <location>
        <begin position="221"/>
        <end position="324"/>
    </location>
</feature>
<dbReference type="InterPro" id="IPR007235">
    <property type="entry name" value="Glyco_trans_28_C"/>
</dbReference>
<name>A0A1L3JL21_9FLAO</name>
<dbReference type="RefSeq" id="WP_072556374.1">
    <property type="nucleotide sequence ID" value="NZ_CP018155.1"/>
</dbReference>
<dbReference type="EMBL" id="CP018155">
    <property type="protein sequence ID" value="APG65850.1"/>
    <property type="molecule type" value="Genomic_DNA"/>
</dbReference>
<dbReference type="Gene3D" id="3.40.50.2000">
    <property type="entry name" value="Glycogen Phosphorylase B"/>
    <property type="match status" value="1"/>
</dbReference>
<proteinExistence type="predicted"/>
<accession>A0A1L3JL21</accession>
<dbReference type="SUPFAM" id="SSF53756">
    <property type="entry name" value="UDP-Glycosyltransferase/glycogen phosphorylase"/>
    <property type="match status" value="1"/>
</dbReference>
<protein>
    <submittedName>
        <fullName evidence="2">Glycosyltransferase</fullName>
    </submittedName>
</protein>
<dbReference type="STRING" id="1850252.LPB136_10955"/>
<dbReference type="OrthoDB" id="9803241at2"/>
<organism evidence="2 3">
    <name type="scientific">Tenacibaculum todarodis</name>
    <dbReference type="NCBI Taxonomy" id="1850252"/>
    <lineage>
        <taxon>Bacteria</taxon>
        <taxon>Pseudomonadati</taxon>
        <taxon>Bacteroidota</taxon>
        <taxon>Flavobacteriia</taxon>
        <taxon>Flavobacteriales</taxon>
        <taxon>Flavobacteriaceae</taxon>
        <taxon>Tenacibaculum</taxon>
    </lineage>
</organism>
<dbReference type="Pfam" id="PF04101">
    <property type="entry name" value="Glyco_tran_28_C"/>
    <property type="match status" value="1"/>
</dbReference>
<keyword evidence="2" id="KW-0808">Transferase</keyword>
<evidence type="ECO:0000313" key="3">
    <source>
        <dbReference type="Proteomes" id="UP000181898"/>
    </source>
</evidence>
<evidence type="ECO:0000313" key="2">
    <source>
        <dbReference type="EMBL" id="APG65850.1"/>
    </source>
</evidence>
<dbReference type="AlphaFoldDB" id="A0A1L3JL21"/>
<evidence type="ECO:0000259" key="1">
    <source>
        <dbReference type="Pfam" id="PF04101"/>
    </source>
</evidence>
<dbReference type="Proteomes" id="UP000181898">
    <property type="component" value="Chromosome"/>
</dbReference>
<dbReference type="KEGG" id="ten:LPB136_10955"/>
<reference evidence="2 3" key="1">
    <citation type="submission" date="2016-11" db="EMBL/GenBank/DDBJ databases">
        <title>Tenacibaculum sp. LPB0136, isolated from marine environment.</title>
        <authorList>
            <person name="Kim E."/>
            <person name="Yi H."/>
        </authorList>
    </citation>
    <scope>NUCLEOTIDE SEQUENCE [LARGE SCALE GENOMIC DNA]</scope>
    <source>
        <strain evidence="2 3">LPB0136</strain>
    </source>
</reference>